<evidence type="ECO:0000256" key="3">
    <source>
        <dbReference type="ARBA" id="ARBA00022801"/>
    </source>
</evidence>
<reference evidence="6 7" key="1">
    <citation type="submission" date="2018-07" db="EMBL/GenBank/DDBJ databases">
        <title>Genomic Encyclopedia of Type Strains, Phase IV (KMG-IV): sequencing the most valuable type-strain genomes for metagenomic binning, comparative biology and taxonomic classification.</title>
        <authorList>
            <person name="Goeker M."/>
        </authorList>
    </citation>
    <scope>NUCLEOTIDE SEQUENCE [LARGE SCALE GENOMIC DNA]</scope>
    <source>
        <strain evidence="6 7">DSM 16500</strain>
    </source>
</reference>
<evidence type="ECO:0000256" key="2">
    <source>
        <dbReference type="ARBA" id="ARBA00022723"/>
    </source>
</evidence>
<dbReference type="PIRSF" id="PIRSF039012">
    <property type="entry name" value="ASP"/>
    <property type="match status" value="1"/>
</dbReference>
<dbReference type="GO" id="GO:0046872">
    <property type="term" value="F:metal ion binding"/>
    <property type="evidence" value="ECO:0007669"/>
    <property type="project" value="UniProtKB-KW"/>
</dbReference>
<evidence type="ECO:0000256" key="4">
    <source>
        <dbReference type="ARBA" id="ARBA00022833"/>
    </source>
</evidence>
<dbReference type="SUPFAM" id="SSF53187">
    <property type="entry name" value="Zn-dependent exopeptidases"/>
    <property type="match status" value="1"/>
</dbReference>
<feature type="domain" description="Succinylglutamate desuccinylase/Aspartoacylase catalytic" evidence="5">
    <location>
        <begin position="47"/>
        <end position="224"/>
    </location>
</feature>
<dbReference type="Gene3D" id="3.40.630.10">
    <property type="entry name" value="Zn peptidases"/>
    <property type="match status" value="1"/>
</dbReference>
<keyword evidence="7" id="KW-1185">Reference proteome</keyword>
<keyword evidence="3" id="KW-0378">Hydrolase</keyword>
<organism evidence="6 7">
    <name type="scientific">Aquicella lusitana</name>
    <dbReference type="NCBI Taxonomy" id="254246"/>
    <lineage>
        <taxon>Bacteria</taxon>
        <taxon>Pseudomonadati</taxon>
        <taxon>Pseudomonadota</taxon>
        <taxon>Gammaproteobacteria</taxon>
        <taxon>Legionellales</taxon>
        <taxon>Coxiellaceae</taxon>
        <taxon>Aquicella</taxon>
    </lineage>
</organism>
<dbReference type="Pfam" id="PF24827">
    <property type="entry name" value="AstE_AspA_cat"/>
    <property type="match status" value="1"/>
</dbReference>
<dbReference type="CDD" id="cd06251">
    <property type="entry name" value="M14_ASTE_ASPA-like"/>
    <property type="match status" value="1"/>
</dbReference>
<comment type="caution">
    <text evidence="6">The sequence shown here is derived from an EMBL/GenBank/DDBJ whole genome shotgun (WGS) entry which is preliminary data.</text>
</comment>
<dbReference type="InterPro" id="IPR043795">
    <property type="entry name" value="N-alpha-Ac-DABA-like"/>
</dbReference>
<keyword evidence="2" id="KW-0479">Metal-binding</keyword>
<dbReference type="PANTHER" id="PTHR37326:SF2">
    <property type="entry name" value="SUCCINYLGLUTAMATE DESUCCINYLASE_ASPARTOACYLASE FAMILY PROTEIN"/>
    <property type="match status" value="1"/>
</dbReference>
<evidence type="ECO:0000313" key="6">
    <source>
        <dbReference type="EMBL" id="RDI44531.1"/>
    </source>
</evidence>
<dbReference type="InterPro" id="IPR055438">
    <property type="entry name" value="AstE_AspA_cat"/>
</dbReference>
<dbReference type="AlphaFoldDB" id="A0A370GLI1"/>
<evidence type="ECO:0000256" key="1">
    <source>
        <dbReference type="ARBA" id="ARBA00001947"/>
    </source>
</evidence>
<dbReference type="EMBL" id="QQAX01000009">
    <property type="protein sequence ID" value="RDI44531.1"/>
    <property type="molecule type" value="Genomic_DNA"/>
</dbReference>
<comment type="cofactor">
    <cofactor evidence="1">
        <name>Zn(2+)</name>
        <dbReference type="ChEBI" id="CHEBI:29105"/>
    </cofactor>
</comment>
<dbReference type="PANTHER" id="PTHR37326">
    <property type="entry name" value="BLL3975 PROTEIN"/>
    <property type="match status" value="1"/>
</dbReference>
<proteinExistence type="predicted"/>
<accession>A0A370GLI1</accession>
<keyword evidence="4" id="KW-0862">Zinc</keyword>
<evidence type="ECO:0000313" key="7">
    <source>
        <dbReference type="Proteomes" id="UP000254720"/>
    </source>
</evidence>
<gene>
    <name evidence="6" type="ORF">C8D86_10913</name>
</gene>
<sequence length="338" mass="37145">MKNTAIKLCNETIYPGEILSLALPSPQLFSCAPLHIPIKVIHGKQSGPCLLLTAAMHGNEINGTEIIHRLLNLPMISRLRGTLIAVPILNVYGFINRDRYLPGGVDLNRSFPGAKNGSMAERIAHLFSTEILSRSNYCIDLQTGPLNCSNLPQVYANFNDKQSLELAKAFNTPIILNAVPEAGSLQSLATEKHIPFLMYEAGEAMRFDEHAITTGLEGIINVMRKLEMLPEKNRQEKSFKSLLAQTSVWICSSSSGVSHSKHKLGQHVQKGDTLSVIKDPFGASENVTLFSPNEGVIVGKNNLPLVHEGEALFQLAVFPEMNHAANHLEAWHVNSTQR</sequence>
<dbReference type="InterPro" id="IPR053138">
    <property type="entry name" value="N-alpha-Ac-DABA_deacetylase"/>
</dbReference>
<protein>
    <recommendedName>
        <fullName evidence="5">Succinylglutamate desuccinylase/Aspartoacylase catalytic domain-containing protein</fullName>
    </recommendedName>
</protein>
<name>A0A370GLI1_9COXI</name>
<dbReference type="RefSeq" id="WP_114834206.1">
    <property type="nucleotide sequence ID" value="NZ_LR699114.1"/>
</dbReference>
<dbReference type="Proteomes" id="UP000254720">
    <property type="component" value="Unassembled WGS sequence"/>
</dbReference>
<dbReference type="GO" id="GO:0016788">
    <property type="term" value="F:hydrolase activity, acting on ester bonds"/>
    <property type="evidence" value="ECO:0007669"/>
    <property type="project" value="InterPro"/>
</dbReference>
<evidence type="ECO:0000259" key="5">
    <source>
        <dbReference type="Pfam" id="PF24827"/>
    </source>
</evidence>
<dbReference type="OrthoDB" id="9782876at2"/>
<dbReference type="GO" id="GO:0016811">
    <property type="term" value="F:hydrolase activity, acting on carbon-nitrogen (but not peptide) bonds, in linear amides"/>
    <property type="evidence" value="ECO:0007669"/>
    <property type="project" value="InterPro"/>
</dbReference>